<evidence type="ECO:0000313" key="1">
    <source>
        <dbReference type="EMBL" id="WIV58176.1"/>
    </source>
</evidence>
<proteinExistence type="predicted"/>
<name>A0ABY8XRB0_9PSEU</name>
<evidence type="ECO:0000313" key="2">
    <source>
        <dbReference type="Proteomes" id="UP001227101"/>
    </source>
</evidence>
<reference evidence="1 2" key="1">
    <citation type="submission" date="2023-06" db="EMBL/GenBank/DDBJ databases">
        <authorList>
            <person name="Oyuntsetseg B."/>
            <person name="Kim S.B."/>
        </authorList>
    </citation>
    <scope>NUCLEOTIDE SEQUENCE [LARGE SCALE GENOMIC DNA]</scope>
    <source>
        <strain evidence="1 2">2-2</strain>
    </source>
</reference>
<sequence>MATQTILSTALPDGVRTESGRAYLHLSAFLSPRLTGADTLAAFPDWLDWPAAAVEFDVSLGGTVVRAEKLPQELRSDLWKKLFTGGSRLGTATAPPMPPQRTFVRSYPVRNVRNFVRDQYALMAANNPTTHPTITDYVGVPEGRLRTSGNRCGPRSRYRLHDTWISPETKAAVTSELALLFFYNKYLDRDALDGIAREHGLSGQQLDFLLSEHFHARPAAARPHPVNFAGDANAFRAAAEPEPPNFHSVIGSLGQYPALLRKFGLVRDLRVPLPDPLPSGPTWVTVTPVRPGTQVSAQRTDCTITATTFAANARTPLLSGGLLQLGGEDFDVTEVDPDSAAVKLLGFGESVARLDPYGGIGGPPAADAPDTAAPPALQSNGFSITETRRAKRIWESVDQAEKLAGGASAAAEDLTRGLRIDVWDDVSKKWHSLCQRVGTYTVAGTAVSAADEGVVTTAHTTQPDDPTQTLFLHESLARWSGYSLVAPRPGKAVADDGALVAGDGTEPDPAFPLGVKFTAKPGSLPRLRFGRTYRFRARTADLAGNGPGLDDVTGDAGATAPVKYTRFEPVVSPHLLFRKPRTEGESAERMVIRSNFDTAATADCQRHLAPVRIAELLAEQHGLFDLPATLLTPPMMNKLAYGKIKQKDTGSFDQGGTPDSGAYGIPYYDTDQLTLPYLPDVLSRGAAFAGLPGTADGEVVTGDFDPVPLLGNWPDYRPFRLRIVEGTGKPKFDPLFRVLTVQVPKGRTFDVSYSSVLADADIDLLGPWKWLTDAVAAGTVTLPSGTTLASLRALARQGRLWQLTPFRTLTLVHAIKQPLTPPALVKPVAVRLPGETSARIIDRLGFDRPSTSRVDLRAAWTEKVDDPALPAPVPRASSAAAFGVVARPDDPAGAVLPVDERHEFHDTKYRRVTYTPIGTSRFAEYFLQRKTVTSGASPVVVDKAGIVPASDVVRAGQTTYVRDSDYTVDYVRGSITWRGSAPASVEVAYVPPPITRAGAALTVDVPSSARPSAPDIAYVVPTFGWTTETTATQVTSTRRGNGLRVFLNRPWYSSGDGEQLGVLLADGPAVPADLTRYVTDWAQDPAWKSTAFTRPPQVGDFPLAVHPRSNLKLAEGAASRVAVAPHDVVYDAERRLWFCDITFAAPQPSPYTPFVRLALARYQPISVPDVELSAVVQAQFAQLSPDRVATAVFATPTSVRLTVTGPAYAPVSGSAAEVSARLQVADPGLSGSVAWQATGEPVVLTATSTGWTGTVPLPAARGTRPFRLVLTESEQPNQGGERLVYADALTF</sequence>
<protein>
    <submittedName>
        <fullName evidence="1">Uncharacterized protein</fullName>
    </submittedName>
</protein>
<organism evidence="1 2">
    <name type="scientific">Amycolatopsis nalaikhensis</name>
    <dbReference type="NCBI Taxonomy" id="715472"/>
    <lineage>
        <taxon>Bacteria</taxon>
        <taxon>Bacillati</taxon>
        <taxon>Actinomycetota</taxon>
        <taxon>Actinomycetes</taxon>
        <taxon>Pseudonocardiales</taxon>
        <taxon>Pseudonocardiaceae</taxon>
        <taxon>Amycolatopsis</taxon>
    </lineage>
</organism>
<gene>
    <name evidence="1" type="ORF">QP939_05805</name>
</gene>
<dbReference type="EMBL" id="CP127173">
    <property type="protein sequence ID" value="WIV58176.1"/>
    <property type="molecule type" value="Genomic_DNA"/>
</dbReference>
<keyword evidence="2" id="KW-1185">Reference proteome</keyword>
<dbReference type="RefSeq" id="WP_285455518.1">
    <property type="nucleotide sequence ID" value="NZ_CP127173.1"/>
</dbReference>
<accession>A0ABY8XRB0</accession>
<dbReference type="Proteomes" id="UP001227101">
    <property type="component" value="Chromosome"/>
</dbReference>